<keyword evidence="3" id="KW-0819">tRNA processing</keyword>
<dbReference type="SUPFAM" id="SSF81301">
    <property type="entry name" value="Nucleotidyltransferase"/>
    <property type="match status" value="1"/>
</dbReference>
<keyword evidence="6" id="KW-0547">Nucleotide-binding</keyword>
<evidence type="ECO:0000259" key="13">
    <source>
        <dbReference type="Pfam" id="PF01966"/>
    </source>
</evidence>
<dbReference type="PANTHER" id="PTHR47545">
    <property type="entry name" value="MULTIFUNCTIONAL CCA PROTEIN"/>
    <property type="match status" value="1"/>
</dbReference>
<dbReference type="CDD" id="cd00077">
    <property type="entry name" value="HDc"/>
    <property type="match status" value="1"/>
</dbReference>
<dbReference type="Pfam" id="PF01743">
    <property type="entry name" value="PolyA_pol"/>
    <property type="match status" value="1"/>
</dbReference>
<organism evidence="15 16">
    <name type="scientific">Allocoprobacillus halotolerans</name>
    <dbReference type="NCBI Taxonomy" id="2944914"/>
    <lineage>
        <taxon>Bacteria</taxon>
        <taxon>Bacillati</taxon>
        <taxon>Bacillota</taxon>
        <taxon>Erysipelotrichia</taxon>
        <taxon>Erysipelotrichales</taxon>
        <taxon>Erysipelotrichaceae</taxon>
        <taxon>Allocoprobacillus</taxon>
    </lineage>
</organism>
<evidence type="ECO:0000256" key="11">
    <source>
        <dbReference type="RuleBase" id="RU003953"/>
    </source>
</evidence>
<proteinExistence type="inferred from homology"/>
<evidence type="ECO:0000256" key="3">
    <source>
        <dbReference type="ARBA" id="ARBA00022694"/>
    </source>
</evidence>
<evidence type="ECO:0000256" key="10">
    <source>
        <dbReference type="ARBA" id="ARBA00022884"/>
    </source>
</evidence>
<dbReference type="Gene3D" id="3.30.460.10">
    <property type="entry name" value="Beta Polymerase, domain 2"/>
    <property type="match status" value="1"/>
</dbReference>
<dbReference type="PANTHER" id="PTHR47545:SF1">
    <property type="entry name" value="MULTIFUNCTIONAL CCA PROTEIN"/>
    <property type="match status" value="1"/>
</dbReference>
<sequence length="447" mass="52219">MKIEALAQTIFDDILNHGGEVYIVGGTVRDEMMGYCDQHDVDVEVYHLSYNQLCTILQQYGHVNTFGQSFAIVQLDTLPHYDFALPRQEKKTGHKHQDFETFIDPDLPLEKAILRRDLTINALMYDYQHKKIIDLSGGLEDLHRHIIRCVDEKRFIEDPLRVLRVARFIAKLQFEVEPQTKALCRQMVEQHMLDNLSKERVYQEYSQILMTDMPSLGFQFLKDIGALPPYLQALTTTNQRLDFHPEGDVFTHTMLVIDVASHVKQKTDQPLWFMWSCLLHDIGKPLVTTEQGHAPLHNEAGVEVFQTVDFITSKKARQYIQTMIMYHMHLMNMSRHHARDISYLRLLKKIDGKVSMNDLIYISCCDKLGRGKVAQSQYDEFWIFIQDKQQRLGNQALPAIIDGHDLIENGFQNKQMFKKILEEAYDLQLQGYRKEKILRSLRKYEQG</sequence>
<comment type="similarity">
    <text evidence="11">Belongs to the tRNA nucleotidyltransferase/poly(A) polymerase family.</text>
</comment>
<feature type="domain" description="HD" evidence="13">
    <location>
        <begin position="249"/>
        <end position="351"/>
    </location>
</feature>
<dbReference type="RefSeq" id="WP_290140968.1">
    <property type="nucleotide sequence ID" value="NZ_CP101620.1"/>
</dbReference>
<gene>
    <name evidence="15" type="ORF">NMU03_02315</name>
</gene>
<keyword evidence="9" id="KW-0460">Magnesium</keyword>
<dbReference type="Pfam" id="PF01966">
    <property type="entry name" value="HD"/>
    <property type="match status" value="1"/>
</dbReference>
<reference evidence="15" key="1">
    <citation type="submission" date="2022-07" db="EMBL/GenBank/DDBJ databases">
        <title>Faecal culturing of patients with breast cancer.</title>
        <authorList>
            <person name="Teng N.M.Y."/>
            <person name="Kiu R."/>
            <person name="Evans R."/>
            <person name="Baker D.J."/>
            <person name="Zenner C."/>
            <person name="Robinson S.D."/>
            <person name="Hall L.J."/>
        </authorList>
    </citation>
    <scope>NUCLEOTIDE SEQUENCE</scope>
    <source>
        <strain evidence="15">LH1062</strain>
    </source>
</reference>
<feature type="domain" description="tRNA nucleotidyltransferase/poly(A) polymerase RNA and SrmB- binding" evidence="14">
    <location>
        <begin position="174"/>
        <end position="231"/>
    </location>
</feature>
<keyword evidence="4" id="KW-0548">Nucleotidyltransferase</keyword>
<evidence type="ECO:0000256" key="4">
    <source>
        <dbReference type="ARBA" id="ARBA00022695"/>
    </source>
</evidence>
<protein>
    <submittedName>
        <fullName evidence="15">HD domain-containing protein</fullName>
    </submittedName>
</protein>
<evidence type="ECO:0000259" key="12">
    <source>
        <dbReference type="Pfam" id="PF01743"/>
    </source>
</evidence>
<dbReference type="InterPro" id="IPR043519">
    <property type="entry name" value="NT_sf"/>
</dbReference>
<keyword evidence="2 11" id="KW-0808">Transferase</keyword>
<keyword evidence="5" id="KW-0479">Metal-binding</keyword>
<evidence type="ECO:0000256" key="6">
    <source>
        <dbReference type="ARBA" id="ARBA00022741"/>
    </source>
</evidence>
<evidence type="ECO:0000313" key="15">
    <source>
        <dbReference type="EMBL" id="UTY39673.1"/>
    </source>
</evidence>
<keyword evidence="8" id="KW-0067">ATP-binding</keyword>
<dbReference type="Pfam" id="PF12627">
    <property type="entry name" value="PolyA_pol_RNAbd"/>
    <property type="match status" value="1"/>
</dbReference>
<dbReference type="InterPro" id="IPR006674">
    <property type="entry name" value="HD_domain"/>
</dbReference>
<dbReference type="Gene3D" id="1.10.3090.10">
    <property type="entry name" value="cca-adding enzyme, domain 2"/>
    <property type="match status" value="1"/>
</dbReference>
<dbReference type="EMBL" id="CP101620">
    <property type="protein sequence ID" value="UTY39673.1"/>
    <property type="molecule type" value="Genomic_DNA"/>
</dbReference>
<evidence type="ECO:0000256" key="9">
    <source>
        <dbReference type="ARBA" id="ARBA00022842"/>
    </source>
</evidence>
<evidence type="ECO:0000256" key="2">
    <source>
        <dbReference type="ARBA" id="ARBA00022679"/>
    </source>
</evidence>
<dbReference type="InterPro" id="IPR002646">
    <property type="entry name" value="PolA_pol_head_dom"/>
</dbReference>
<name>A0ABY5I6J7_9FIRM</name>
<evidence type="ECO:0000256" key="5">
    <source>
        <dbReference type="ARBA" id="ARBA00022723"/>
    </source>
</evidence>
<evidence type="ECO:0000313" key="16">
    <source>
        <dbReference type="Proteomes" id="UP001060112"/>
    </source>
</evidence>
<evidence type="ECO:0000256" key="7">
    <source>
        <dbReference type="ARBA" id="ARBA00022800"/>
    </source>
</evidence>
<dbReference type="InterPro" id="IPR050124">
    <property type="entry name" value="tRNA_CCA-adding_enzyme"/>
</dbReference>
<evidence type="ECO:0000256" key="8">
    <source>
        <dbReference type="ARBA" id="ARBA00022840"/>
    </source>
</evidence>
<keyword evidence="16" id="KW-1185">Reference proteome</keyword>
<dbReference type="Proteomes" id="UP001060112">
    <property type="component" value="Chromosome"/>
</dbReference>
<comment type="cofactor">
    <cofactor evidence="1">
        <name>Mg(2+)</name>
        <dbReference type="ChEBI" id="CHEBI:18420"/>
    </cofactor>
</comment>
<keyword evidence="7" id="KW-0692">RNA repair</keyword>
<keyword evidence="10 11" id="KW-0694">RNA-binding</keyword>
<dbReference type="InterPro" id="IPR032828">
    <property type="entry name" value="PolyA_RNA-bd"/>
</dbReference>
<dbReference type="InterPro" id="IPR003607">
    <property type="entry name" value="HD/PDEase_dom"/>
</dbReference>
<evidence type="ECO:0000256" key="1">
    <source>
        <dbReference type="ARBA" id="ARBA00001946"/>
    </source>
</evidence>
<evidence type="ECO:0000259" key="14">
    <source>
        <dbReference type="Pfam" id="PF12627"/>
    </source>
</evidence>
<feature type="domain" description="Poly A polymerase head" evidence="12">
    <location>
        <begin position="21"/>
        <end position="148"/>
    </location>
</feature>
<dbReference type="SUPFAM" id="SSF81891">
    <property type="entry name" value="Poly A polymerase C-terminal region-like"/>
    <property type="match status" value="1"/>
</dbReference>
<accession>A0ABY5I6J7</accession>